<keyword evidence="3 7" id="KW-0812">Transmembrane</keyword>
<organism evidence="8 9">
    <name type="scientific">Nocardioides daedukensis</name>
    <dbReference type="NCBI Taxonomy" id="634462"/>
    <lineage>
        <taxon>Bacteria</taxon>
        <taxon>Bacillati</taxon>
        <taxon>Actinomycetota</taxon>
        <taxon>Actinomycetes</taxon>
        <taxon>Propionibacteriales</taxon>
        <taxon>Nocardioidaceae</taxon>
        <taxon>Nocardioides</taxon>
    </lineage>
</organism>
<feature type="compositionally biased region" description="Basic and acidic residues" evidence="6">
    <location>
        <begin position="13"/>
        <end position="34"/>
    </location>
</feature>
<sequence length="367" mass="39588">MTSSTRHRGNTADPRDHGRHSDEATHDAADKPDSPTDLTKPSWFYIARKTAREFIDDECTDLAAALTYYSVLALFPATIAILSLVGLVGQGRDTVDTLLQILRDVGAGGAAETIEPTLVELSATPNAGLGLIVGLAAALWTASGYVGAFARGMNRIYEIDEGRPIWKLRPAMLLVTVVTVLLTALVALSLVLTGPAAQAVGDAIGLGSVAVTVWNIAKWPVMLAVVIGIVALLYYSTPNVKQPKFRWISTGAVVAILVWIIASAGFGFYVANFSSYNKTYGSLAGVVVFLLWLWITNLALLFGAELDAELERGRELQAGMPAEQTIQLPPRDTRKSDKASKKEAEDIARGRRLRVTRGRDQDLPDQE</sequence>
<keyword evidence="4 7" id="KW-1133">Transmembrane helix</keyword>
<dbReference type="NCBIfam" id="TIGR00765">
    <property type="entry name" value="yihY_not_rbn"/>
    <property type="match status" value="1"/>
</dbReference>
<comment type="subcellular location">
    <subcellularLocation>
        <location evidence="1">Cell membrane</location>
        <topology evidence="1">Multi-pass membrane protein</topology>
    </subcellularLocation>
</comment>
<evidence type="ECO:0000256" key="1">
    <source>
        <dbReference type="ARBA" id="ARBA00004651"/>
    </source>
</evidence>
<feature type="transmembrane region" description="Helical" evidence="7">
    <location>
        <begin position="247"/>
        <end position="271"/>
    </location>
</feature>
<keyword evidence="5 7" id="KW-0472">Membrane</keyword>
<feature type="compositionally biased region" description="Basic and acidic residues" evidence="6">
    <location>
        <begin position="357"/>
        <end position="367"/>
    </location>
</feature>
<evidence type="ECO:0000256" key="7">
    <source>
        <dbReference type="SAM" id="Phobius"/>
    </source>
</evidence>
<dbReference type="EMBL" id="JACCAA010000001">
    <property type="protein sequence ID" value="NYG57165.1"/>
    <property type="molecule type" value="Genomic_DNA"/>
</dbReference>
<feature type="transmembrane region" description="Helical" evidence="7">
    <location>
        <begin position="283"/>
        <end position="304"/>
    </location>
</feature>
<evidence type="ECO:0000313" key="8">
    <source>
        <dbReference type="EMBL" id="NYG57165.1"/>
    </source>
</evidence>
<feature type="region of interest" description="Disordered" evidence="6">
    <location>
        <begin position="321"/>
        <end position="367"/>
    </location>
</feature>
<evidence type="ECO:0000256" key="4">
    <source>
        <dbReference type="ARBA" id="ARBA00022989"/>
    </source>
</evidence>
<dbReference type="PANTHER" id="PTHR30213:SF0">
    <property type="entry name" value="UPF0761 MEMBRANE PROTEIN YIHY"/>
    <property type="match status" value="1"/>
</dbReference>
<feature type="transmembrane region" description="Helical" evidence="7">
    <location>
        <begin position="171"/>
        <end position="196"/>
    </location>
</feature>
<proteinExistence type="predicted"/>
<evidence type="ECO:0000256" key="2">
    <source>
        <dbReference type="ARBA" id="ARBA00022475"/>
    </source>
</evidence>
<dbReference type="InterPro" id="IPR017039">
    <property type="entry name" value="Virul_fac_BrkB"/>
</dbReference>
<protein>
    <submittedName>
        <fullName evidence="8">Membrane protein</fullName>
    </submittedName>
</protein>
<feature type="transmembrane region" description="Helical" evidence="7">
    <location>
        <begin position="127"/>
        <end position="150"/>
    </location>
</feature>
<comment type="caution">
    <text evidence="8">The sequence shown here is derived from an EMBL/GenBank/DDBJ whole genome shotgun (WGS) entry which is preliminary data.</text>
</comment>
<dbReference type="PANTHER" id="PTHR30213">
    <property type="entry name" value="INNER MEMBRANE PROTEIN YHJD"/>
    <property type="match status" value="1"/>
</dbReference>
<dbReference type="RefSeq" id="WP_218855363.1">
    <property type="nucleotide sequence ID" value="NZ_JACCAA010000001.1"/>
</dbReference>
<keyword evidence="9" id="KW-1185">Reference proteome</keyword>
<dbReference type="AlphaFoldDB" id="A0A7Y9UVH1"/>
<evidence type="ECO:0000256" key="3">
    <source>
        <dbReference type="ARBA" id="ARBA00022692"/>
    </source>
</evidence>
<feature type="transmembrane region" description="Helical" evidence="7">
    <location>
        <begin position="216"/>
        <end position="235"/>
    </location>
</feature>
<feature type="compositionally biased region" description="Basic and acidic residues" evidence="6">
    <location>
        <begin position="331"/>
        <end position="349"/>
    </location>
</feature>
<feature type="region of interest" description="Disordered" evidence="6">
    <location>
        <begin position="1"/>
        <end position="36"/>
    </location>
</feature>
<evidence type="ECO:0000313" key="9">
    <source>
        <dbReference type="Proteomes" id="UP000540656"/>
    </source>
</evidence>
<evidence type="ECO:0000256" key="5">
    <source>
        <dbReference type="ARBA" id="ARBA00023136"/>
    </source>
</evidence>
<feature type="transmembrane region" description="Helical" evidence="7">
    <location>
        <begin position="66"/>
        <end position="89"/>
    </location>
</feature>
<reference evidence="8 9" key="1">
    <citation type="submission" date="2020-07" db="EMBL/GenBank/DDBJ databases">
        <title>Sequencing the genomes of 1000 actinobacteria strains.</title>
        <authorList>
            <person name="Klenk H.-P."/>
        </authorList>
    </citation>
    <scope>NUCLEOTIDE SEQUENCE [LARGE SCALE GENOMIC DNA]</scope>
    <source>
        <strain evidence="8 9">DSM 23819</strain>
    </source>
</reference>
<dbReference type="Proteomes" id="UP000540656">
    <property type="component" value="Unassembled WGS sequence"/>
</dbReference>
<gene>
    <name evidence="8" type="ORF">BJ980_000088</name>
</gene>
<accession>A0A7Y9UVH1</accession>
<evidence type="ECO:0000256" key="6">
    <source>
        <dbReference type="SAM" id="MobiDB-lite"/>
    </source>
</evidence>
<name>A0A7Y9UVH1_9ACTN</name>
<dbReference type="GO" id="GO:0005886">
    <property type="term" value="C:plasma membrane"/>
    <property type="evidence" value="ECO:0007669"/>
    <property type="project" value="UniProtKB-SubCell"/>
</dbReference>
<keyword evidence="2" id="KW-1003">Cell membrane</keyword>
<dbReference type="Pfam" id="PF03631">
    <property type="entry name" value="Virul_fac_BrkB"/>
    <property type="match status" value="1"/>
</dbReference>